<evidence type="ECO:0000256" key="8">
    <source>
        <dbReference type="PIRNR" id="PIRNR005096"/>
    </source>
</evidence>
<evidence type="ECO:0000256" key="7">
    <source>
        <dbReference type="ARBA" id="ARBA00023277"/>
    </source>
</evidence>
<evidence type="ECO:0000256" key="6">
    <source>
        <dbReference type="ARBA" id="ARBA00023235"/>
    </source>
</evidence>
<keyword evidence="13" id="KW-1185">Reference proteome</keyword>
<dbReference type="InterPro" id="IPR015443">
    <property type="entry name" value="Aldose_1-epimerase"/>
</dbReference>
<dbReference type="OrthoDB" id="9779408at2"/>
<dbReference type="EC" id="5.1.3.3" evidence="4 8"/>
<dbReference type="UniPathway" id="UPA00242"/>
<protein>
    <recommendedName>
        <fullName evidence="5 8">Aldose 1-epimerase</fullName>
        <ecNumber evidence="4 8">5.1.3.3</ecNumber>
    </recommendedName>
</protein>
<dbReference type="EMBL" id="FOGC01000004">
    <property type="protein sequence ID" value="SEQ57801.1"/>
    <property type="molecule type" value="Genomic_DNA"/>
</dbReference>
<dbReference type="GO" id="GO:0030246">
    <property type="term" value="F:carbohydrate binding"/>
    <property type="evidence" value="ECO:0007669"/>
    <property type="project" value="InterPro"/>
</dbReference>
<evidence type="ECO:0000256" key="10">
    <source>
        <dbReference type="PIRSR" id="PIRSR005096-2"/>
    </source>
</evidence>
<evidence type="ECO:0000256" key="5">
    <source>
        <dbReference type="ARBA" id="ARBA00014165"/>
    </source>
</evidence>
<dbReference type="CDD" id="cd09019">
    <property type="entry name" value="galactose_mutarotase_like"/>
    <property type="match status" value="1"/>
</dbReference>
<dbReference type="RefSeq" id="WP_092674468.1">
    <property type="nucleotide sequence ID" value="NZ_FOGC01000004.1"/>
</dbReference>
<evidence type="ECO:0000256" key="1">
    <source>
        <dbReference type="ARBA" id="ARBA00001614"/>
    </source>
</evidence>
<dbReference type="SUPFAM" id="SSF74650">
    <property type="entry name" value="Galactose mutarotase-like"/>
    <property type="match status" value="1"/>
</dbReference>
<keyword evidence="6 8" id="KW-0413">Isomerase</keyword>
<name>A0A1H9H610_9GAMM</name>
<sequence>MLTSMALAPDGQPFNLAELRNAQGMVVRFMDWGATWLSAQIPQTDGRFREALLSCGSPERYLQQSAYLGATVGRYANRIRNAYLSPLNCQLATNQGPHQLHGGPVGLSHRRWQQVSQTENTLVYRLHSAEGDQGFPGNLDIELTLTLNDDNRLDFSFSAHSDALTPLSLTNHAYFNLDGIQGDIRAHHLALYGSSFQPVDADGLPDGDCLPVADTAFDFRSPKALAQDFLADRYQQITGGYDHAFVVDPHEADQPVATLSAADGQLQMNLFSSEPALQLYTGNYLSGTPSPQGEYQNYQGIALEPGYRPDAANDTPLAGCWLPAGEIRQIRFGYHFISA</sequence>
<feature type="binding site" evidence="10">
    <location>
        <position position="242"/>
    </location>
    <ligand>
        <name>beta-D-galactose</name>
        <dbReference type="ChEBI" id="CHEBI:27667"/>
    </ligand>
</feature>
<dbReference type="PROSITE" id="PS00545">
    <property type="entry name" value="ALDOSE_1_EPIMERASE"/>
    <property type="match status" value="1"/>
</dbReference>
<dbReference type="PANTHER" id="PTHR10091:SF0">
    <property type="entry name" value="GALACTOSE MUTAROTASE"/>
    <property type="match status" value="1"/>
</dbReference>
<dbReference type="GO" id="GO:0006006">
    <property type="term" value="P:glucose metabolic process"/>
    <property type="evidence" value="ECO:0007669"/>
    <property type="project" value="TreeGrafter"/>
</dbReference>
<evidence type="ECO:0000256" key="2">
    <source>
        <dbReference type="ARBA" id="ARBA00005028"/>
    </source>
</evidence>
<feature type="binding site" evidence="11">
    <location>
        <begin position="77"/>
        <end position="78"/>
    </location>
    <ligand>
        <name>beta-D-galactose</name>
        <dbReference type="ChEBI" id="CHEBI:27667"/>
    </ligand>
</feature>
<dbReference type="InterPro" id="IPR011013">
    <property type="entry name" value="Gal_mutarotase_sf_dom"/>
</dbReference>
<proteinExistence type="inferred from homology"/>
<comment type="pathway">
    <text evidence="2 8">Carbohydrate metabolism; hexose metabolism.</text>
</comment>
<dbReference type="InterPro" id="IPR018052">
    <property type="entry name" value="Ald1_epimerase_CS"/>
</dbReference>
<dbReference type="InterPro" id="IPR047215">
    <property type="entry name" value="Galactose_mutarotase-like"/>
</dbReference>
<dbReference type="STRING" id="988801.SAMN05216522_10493"/>
<dbReference type="Gene3D" id="2.70.98.10">
    <property type="match status" value="1"/>
</dbReference>
<gene>
    <name evidence="12" type="ORF">SAMN05216522_10493</name>
</gene>
<comment type="similarity">
    <text evidence="3 8">Belongs to the aldose epimerase family.</text>
</comment>
<dbReference type="GO" id="GO:0033499">
    <property type="term" value="P:galactose catabolic process via UDP-galactose, Leloir pathway"/>
    <property type="evidence" value="ECO:0007669"/>
    <property type="project" value="TreeGrafter"/>
</dbReference>
<feature type="active site" description="Proton acceptor" evidence="9">
    <location>
        <position position="304"/>
    </location>
</feature>
<comment type="catalytic activity">
    <reaction evidence="1 8">
        <text>alpha-D-glucose = beta-D-glucose</text>
        <dbReference type="Rhea" id="RHEA:10264"/>
        <dbReference type="ChEBI" id="CHEBI:15903"/>
        <dbReference type="ChEBI" id="CHEBI:17925"/>
        <dbReference type="EC" id="5.1.3.3"/>
    </reaction>
</comment>
<dbReference type="Pfam" id="PF01263">
    <property type="entry name" value="Aldose_epim"/>
    <property type="match status" value="1"/>
</dbReference>
<evidence type="ECO:0000256" key="11">
    <source>
        <dbReference type="PIRSR" id="PIRSR005096-3"/>
    </source>
</evidence>
<dbReference type="PANTHER" id="PTHR10091">
    <property type="entry name" value="ALDOSE-1-EPIMERASE"/>
    <property type="match status" value="1"/>
</dbReference>
<dbReference type="AlphaFoldDB" id="A0A1H9H610"/>
<feature type="active site" description="Proton donor" evidence="9">
    <location>
        <position position="172"/>
    </location>
</feature>
<dbReference type="NCBIfam" id="NF008277">
    <property type="entry name" value="PRK11055.1"/>
    <property type="match status" value="1"/>
</dbReference>
<dbReference type="InterPro" id="IPR014718">
    <property type="entry name" value="GH-type_carb-bd"/>
</dbReference>
<reference evidence="13" key="1">
    <citation type="submission" date="2016-10" db="EMBL/GenBank/DDBJ databases">
        <authorList>
            <person name="Varghese N."/>
            <person name="Submissions S."/>
        </authorList>
    </citation>
    <scope>NUCLEOTIDE SEQUENCE [LARGE SCALE GENOMIC DNA]</scope>
    <source>
        <strain evidence="13">8N4</strain>
    </source>
</reference>
<organism evidence="12 13">
    <name type="scientific">Rosenbergiella nectarea</name>
    <dbReference type="NCBI Taxonomy" id="988801"/>
    <lineage>
        <taxon>Bacteria</taxon>
        <taxon>Pseudomonadati</taxon>
        <taxon>Pseudomonadota</taxon>
        <taxon>Gammaproteobacteria</taxon>
        <taxon>Enterobacterales</taxon>
        <taxon>Erwiniaceae</taxon>
        <taxon>Rosenbergiella</taxon>
    </lineage>
</organism>
<evidence type="ECO:0000313" key="12">
    <source>
        <dbReference type="EMBL" id="SEQ57801.1"/>
    </source>
</evidence>
<dbReference type="GO" id="GO:0005737">
    <property type="term" value="C:cytoplasm"/>
    <property type="evidence" value="ECO:0007669"/>
    <property type="project" value="TreeGrafter"/>
</dbReference>
<dbReference type="Proteomes" id="UP000242515">
    <property type="component" value="Unassembled WGS sequence"/>
</dbReference>
<evidence type="ECO:0000256" key="4">
    <source>
        <dbReference type="ARBA" id="ARBA00013185"/>
    </source>
</evidence>
<dbReference type="InterPro" id="IPR008183">
    <property type="entry name" value="Aldose_1/G6P_1-epimerase"/>
</dbReference>
<evidence type="ECO:0000256" key="3">
    <source>
        <dbReference type="ARBA" id="ARBA00006206"/>
    </source>
</evidence>
<evidence type="ECO:0000256" key="9">
    <source>
        <dbReference type="PIRSR" id="PIRSR005096-1"/>
    </source>
</evidence>
<dbReference type="GO" id="GO:0004034">
    <property type="term" value="F:aldose 1-epimerase activity"/>
    <property type="evidence" value="ECO:0007669"/>
    <property type="project" value="UniProtKB-EC"/>
</dbReference>
<dbReference type="PIRSF" id="PIRSF005096">
    <property type="entry name" value="GALM"/>
    <property type="match status" value="1"/>
</dbReference>
<accession>A0A1H9H610</accession>
<keyword evidence="7 8" id="KW-0119">Carbohydrate metabolism</keyword>
<evidence type="ECO:0000313" key="13">
    <source>
        <dbReference type="Proteomes" id="UP000242515"/>
    </source>
</evidence>
<feature type="binding site" evidence="11">
    <location>
        <begin position="172"/>
        <end position="174"/>
    </location>
    <ligand>
        <name>beta-D-galactose</name>
        <dbReference type="ChEBI" id="CHEBI:27667"/>
    </ligand>
</feature>